<evidence type="ECO:0000256" key="2">
    <source>
        <dbReference type="ARBA" id="ARBA00023015"/>
    </source>
</evidence>
<protein>
    <submittedName>
        <fullName evidence="8">RNA polymerase subunit sigma-70</fullName>
    </submittedName>
</protein>
<reference evidence="9" key="1">
    <citation type="submission" date="2016-07" db="EMBL/GenBank/DDBJ databases">
        <title>Sequence Frankia sp. strain CcI1.17.</title>
        <authorList>
            <person name="Ghodhbane-Gtari F."/>
            <person name="Swanson E."/>
            <person name="Gueddou A."/>
            <person name="Morris K."/>
            <person name="Hezbri K."/>
            <person name="Ktari A."/>
            <person name="Nouioui I."/>
            <person name="Abebe-Akele F."/>
            <person name="Simpson S."/>
            <person name="Thomas K."/>
            <person name="Gtari M."/>
            <person name="Tisa L.S."/>
            <person name="Hurst S."/>
        </authorList>
    </citation>
    <scope>NUCLEOTIDE SEQUENCE [LARGE SCALE GENOMIC DNA]</scope>
    <source>
        <strain evidence="9">Cc1.17</strain>
    </source>
</reference>
<dbReference type="GO" id="GO:0006352">
    <property type="term" value="P:DNA-templated transcription initiation"/>
    <property type="evidence" value="ECO:0007669"/>
    <property type="project" value="InterPro"/>
</dbReference>
<comment type="caution">
    <text evidence="8">The sequence shown here is derived from an EMBL/GenBank/DDBJ whole genome shotgun (WGS) entry which is preliminary data.</text>
</comment>
<proteinExistence type="inferred from homology"/>
<dbReference type="AlphaFoldDB" id="A0A1S1PXU8"/>
<evidence type="ECO:0000256" key="1">
    <source>
        <dbReference type="ARBA" id="ARBA00010641"/>
    </source>
</evidence>
<dbReference type="Pfam" id="PF08281">
    <property type="entry name" value="Sigma70_r4_2"/>
    <property type="match status" value="1"/>
</dbReference>
<dbReference type="InterPro" id="IPR007627">
    <property type="entry name" value="RNA_pol_sigma70_r2"/>
</dbReference>
<dbReference type="InterPro" id="IPR013325">
    <property type="entry name" value="RNA_pol_sigma_r2"/>
</dbReference>
<keyword evidence="4" id="KW-0804">Transcription</keyword>
<keyword evidence="9" id="KW-1185">Reference proteome</keyword>
<accession>A0A1S1PXU8</accession>
<dbReference type="Proteomes" id="UP000179627">
    <property type="component" value="Unassembled WGS sequence"/>
</dbReference>
<feature type="domain" description="RNA polymerase sigma-70 region 2" evidence="5">
    <location>
        <begin position="19"/>
        <end position="81"/>
    </location>
</feature>
<dbReference type="Pfam" id="PF04542">
    <property type="entry name" value="Sigma70_r2"/>
    <property type="match status" value="1"/>
</dbReference>
<dbReference type="SUPFAM" id="SSF88946">
    <property type="entry name" value="Sigma2 domain of RNA polymerase sigma factors"/>
    <property type="match status" value="1"/>
</dbReference>
<dbReference type="PANTHER" id="PTHR47756">
    <property type="entry name" value="BLL6612 PROTEIN-RELATED"/>
    <property type="match status" value="1"/>
</dbReference>
<dbReference type="Gene3D" id="1.10.10.10">
    <property type="entry name" value="Winged helix-like DNA-binding domain superfamily/Winged helix DNA-binding domain"/>
    <property type="match status" value="1"/>
</dbReference>
<evidence type="ECO:0000259" key="5">
    <source>
        <dbReference type="Pfam" id="PF04542"/>
    </source>
</evidence>
<dbReference type="SUPFAM" id="SSF88659">
    <property type="entry name" value="Sigma3 and sigma4 domains of RNA polymerase sigma factors"/>
    <property type="match status" value="1"/>
</dbReference>
<dbReference type="Gene3D" id="1.10.1740.10">
    <property type="match status" value="1"/>
</dbReference>
<sequence>MIPAEPFGEGEGRWRELARQALARLLRSYGTAQFDLCEDAVQEALLQAYQQWPARFPDDPLGWLIATARRRYVDRARSDARRRDRETRATLLAPPVAPETAQRDDSLLVLQLCCHPDLPRSGQVALTLRAVAGLTTAQIANVYQIPERTIAQRITRAKRRLGELGRLLPPPEQADESVTAVLDVLYVMFAEAHHTTAGAPPRDADLAAEAIHLARLLRRSVPEATEATGLLALMLLTEARHPARVGPDGRLTSLDEQDRALWDKELIGEGIRLVEQATPGADPGPYLLQACIAALHAEAPDIATTDWVEILALYRLLEIVTGHRNPTITLNRIVAQAMVDGIDVALAGIDALEADHPGLPRLGAVRAHLLEQAGRPDDAATAYRRAIAATVNLAEQRHLRHRLRRLSDAHT</sequence>
<keyword evidence="2" id="KW-0805">Transcription regulation</keyword>
<gene>
    <name evidence="8" type="ORF">CC117_31195</name>
</gene>
<dbReference type="RefSeq" id="WP_071092337.1">
    <property type="nucleotide sequence ID" value="NZ_MBLM01000188.1"/>
</dbReference>
<name>A0A1S1PXU8_9ACTN</name>
<evidence type="ECO:0000259" key="6">
    <source>
        <dbReference type="Pfam" id="PF08281"/>
    </source>
</evidence>
<dbReference type="NCBIfam" id="TIGR02937">
    <property type="entry name" value="sigma70-ECF"/>
    <property type="match status" value="1"/>
</dbReference>
<dbReference type="InterPro" id="IPR036388">
    <property type="entry name" value="WH-like_DNA-bd_sf"/>
</dbReference>
<evidence type="ECO:0000259" key="7">
    <source>
        <dbReference type="Pfam" id="PF20239"/>
    </source>
</evidence>
<dbReference type="EMBL" id="MBLM01000188">
    <property type="protein sequence ID" value="OHV27508.1"/>
    <property type="molecule type" value="Genomic_DNA"/>
</dbReference>
<dbReference type="GO" id="GO:0016987">
    <property type="term" value="F:sigma factor activity"/>
    <property type="evidence" value="ECO:0007669"/>
    <property type="project" value="UniProtKB-KW"/>
</dbReference>
<feature type="domain" description="RNA polymerase sigma factor 70 region 4 type 2" evidence="6">
    <location>
        <begin position="114"/>
        <end position="161"/>
    </location>
</feature>
<organism evidence="8 9">
    <name type="scientific">Parafrankia colletiae</name>
    <dbReference type="NCBI Taxonomy" id="573497"/>
    <lineage>
        <taxon>Bacteria</taxon>
        <taxon>Bacillati</taxon>
        <taxon>Actinomycetota</taxon>
        <taxon>Actinomycetes</taxon>
        <taxon>Frankiales</taxon>
        <taxon>Frankiaceae</taxon>
        <taxon>Parafrankia</taxon>
    </lineage>
</organism>
<dbReference type="InterPro" id="IPR046531">
    <property type="entry name" value="DUF6596"/>
</dbReference>
<dbReference type="PANTHER" id="PTHR47756:SF2">
    <property type="entry name" value="BLL6612 PROTEIN"/>
    <property type="match status" value="1"/>
</dbReference>
<comment type="similarity">
    <text evidence="1">Belongs to the sigma-70 factor family. ECF subfamily.</text>
</comment>
<dbReference type="GO" id="GO:0003677">
    <property type="term" value="F:DNA binding"/>
    <property type="evidence" value="ECO:0007669"/>
    <property type="project" value="InterPro"/>
</dbReference>
<evidence type="ECO:0000256" key="3">
    <source>
        <dbReference type="ARBA" id="ARBA00023082"/>
    </source>
</evidence>
<dbReference type="InterPro" id="IPR013324">
    <property type="entry name" value="RNA_pol_sigma_r3/r4-like"/>
</dbReference>
<dbReference type="Pfam" id="PF20239">
    <property type="entry name" value="DUF6596"/>
    <property type="match status" value="1"/>
</dbReference>
<dbReference type="OrthoDB" id="9780299at2"/>
<dbReference type="InterPro" id="IPR013249">
    <property type="entry name" value="RNA_pol_sigma70_r4_t2"/>
</dbReference>
<evidence type="ECO:0000313" key="8">
    <source>
        <dbReference type="EMBL" id="OHV27508.1"/>
    </source>
</evidence>
<keyword evidence="3" id="KW-0731">Sigma factor</keyword>
<feature type="domain" description="DUF6596" evidence="7">
    <location>
        <begin position="179"/>
        <end position="277"/>
    </location>
</feature>
<evidence type="ECO:0000313" key="9">
    <source>
        <dbReference type="Proteomes" id="UP000179627"/>
    </source>
</evidence>
<evidence type="ECO:0000256" key="4">
    <source>
        <dbReference type="ARBA" id="ARBA00023163"/>
    </source>
</evidence>
<dbReference type="InterPro" id="IPR014284">
    <property type="entry name" value="RNA_pol_sigma-70_dom"/>
</dbReference>